<dbReference type="PANTHER" id="PTHR44688">
    <property type="entry name" value="DNA-BINDING TRANSCRIPTIONAL ACTIVATOR DEVR_DOSR"/>
    <property type="match status" value="1"/>
</dbReference>
<keyword evidence="1" id="KW-0805">Transcription regulation</keyword>
<dbReference type="InterPro" id="IPR035965">
    <property type="entry name" value="PAS-like_dom_sf"/>
</dbReference>
<accession>A0ABU0LC68</accession>
<comment type="caution">
    <text evidence="5">The sequence shown here is derived from an EMBL/GenBank/DDBJ whole genome shotgun (WGS) entry which is preliminary data.</text>
</comment>
<keyword evidence="3" id="KW-0804">Transcription</keyword>
<keyword evidence="2 5" id="KW-0238">DNA-binding</keyword>
<dbReference type="SUPFAM" id="SSF55785">
    <property type="entry name" value="PYP-like sensor domain (PAS domain)"/>
    <property type="match status" value="1"/>
</dbReference>
<dbReference type="PRINTS" id="PR00038">
    <property type="entry name" value="HTHLUXR"/>
</dbReference>
<evidence type="ECO:0000256" key="1">
    <source>
        <dbReference type="ARBA" id="ARBA00023015"/>
    </source>
</evidence>
<evidence type="ECO:0000256" key="3">
    <source>
        <dbReference type="ARBA" id="ARBA00023163"/>
    </source>
</evidence>
<gene>
    <name evidence="5" type="ORF">QOZ94_001526</name>
</gene>
<organism evidence="5 6">
    <name type="scientific">Xanthobacter agilis</name>
    <dbReference type="NCBI Taxonomy" id="47492"/>
    <lineage>
        <taxon>Bacteria</taxon>
        <taxon>Pseudomonadati</taxon>
        <taxon>Pseudomonadota</taxon>
        <taxon>Alphaproteobacteria</taxon>
        <taxon>Hyphomicrobiales</taxon>
        <taxon>Xanthobacteraceae</taxon>
        <taxon>Xanthobacter</taxon>
    </lineage>
</organism>
<evidence type="ECO:0000313" key="6">
    <source>
        <dbReference type="Proteomes" id="UP001241747"/>
    </source>
</evidence>
<dbReference type="PROSITE" id="PS00622">
    <property type="entry name" value="HTH_LUXR_1"/>
    <property type="match status" value="1"/>
</dbReference>
<reference evidence="5 6" key="1">
    <citation type="submission" date="2023-07" db="EMBL/GenBank/DDBJ databases">
        <title>Genomic Encyclopedia of Type Strains, Phase IV (KMG-IV): sequencing the most valuable type-strain genomes for metagenomic binning, comparative biology and taxonomic classification.</title>
        <authorList>
            <person name="Goeker M."/>
        </authorList>
    </citation>
    <scope>NUCLEOTIDE SEQUENCE [LARGE SCALE GENOMIC DNA]</scope>
    <source>
        <strain evidence="5 6">DSM 3770</strain>
    </source>
</reference>
<dbReference type="RefSeq" id="WP_237346481.1">
    <property type="nucleotide sequence ID" value="NZ_JABWGX010000019.1"/>
</dbReference>
<evidence type="ECO:0000313" key="5">
    <source>
        <dbReference type="EMBL" id="MDQ0504744.1"/>
    </source>
</evidence>
<dbReference type="SMART" id="SM00421">
    <property type="entry name" value="HTH_LUXR"/>
    <property type="match status" value="1"/>
</dbReference>
<evidence type="ECO:0000259" key="4">
    <source>
        <dbReference type="PROSITE" id="PS50043"/>
    </source>
</evidence>
<sequence>MACGDDDLAEGFRSAPVALALSRHRIIQACNRAFAALFRAEADALAGRSLALIYPSVDAFADVVEHWLGPLRDGAEFADERFMKRGDGDVFWCRVAGRSLTPADPLARAVWSFAELPTPPHLDQALSRRERDVACHVARGRTSKEIAKLMGLSPRTVEGHRLRLMRKLKVSNAAELNVRMGGGVI</sequence>
<dbReference type="CDD" id="cd00130">
    <property type="entry name" value="PAS"/>
    <property type="match status" value="1"/>
</dbReference>
<dbReference type="Proteomes" id="UP001241747">
    <property type="component" value="Unassembled WGS sequence"/>
</dbReference>
<name>A0ABU0LC68_XANAG</name>
<proteinExistence type="predicted"/>
<keyword evidence="6" id="KW-1185">Reference proteome</keyword>
<protein>
    <submittedName>
        <fullName evidence="5">DNA-binding CsgD family transcriptional regulator</fullName>
    </submittedName>
</protein>
<dbReference type="Gene3D" id="3.30.450.20">
    <property type="entry name" value="PAS domain"/>
    <property type="match status" value="1"/>
</dbReference>
<dbReference type="Gene3D" id="1.10.10.10">
    <property type="entry name" value="Winged helix-like DNA-binding domain superfamily/Winged helix DNA-binding domain"/>
    <property type="match status" value="1"/>
</dbReference>
<dbReference type="SUPFAM" id="SSF46894">
    <property type="entry name" value="C-terminal effector domain of the bipartite response regulators"/>
    <property type="match status" value="1"/>
</dbReference>
<evidence type="ECO:0000256" key="2">
    <source>
        <dbReference type="ARBA" id="ARBA00023125"/>
    </source>
</evidence>
<dbReference type="PROSITE" id="PS50043">
    <property type="entry name" value="HTH_LUXR_2"/>
    <property type="match status" value="1"/>
</dbReference>
<dbReference type="InterPro" id="IPR016032">
    <property type="entry name" value="Sig_transdc_resp-reg_C-effctor"/>
</dbReference>
<feature type="domain" description="HTH luxR-type" evidence="4">
    <location>
        <begin position="119"/>
        <end position="184"/>
    </location>
</feature>
<dbReference type="EMBL" id="JAUSVY010000003">
    <property type="protein sequence ID" value="MDQ0504744.1"/>
    <property type="molecule type" value="Genomic_DNA"/>
</dbReference>
<dbReference type="GO" id="GO:0003677">
    <property type="term" value="F:DNA binding"/>
    <property type="evidence" value="ECO:0007669"/>
    <property type="project" value="UniProtKB-KW"/>
</dbReference>
<dbReference type="Pfam" id="PF00196">
    <property type="entry name" value="GerE"/>
    <property type="match status" value="1"/>
</dbReference>
<dbReference type="InterPro" id="IPR036388">
    <property type="entry name" value="WH-like_DNA-bd_sf"/>
</dbReference>
<dbReference type="CDD" id="cd06170">
    <property type="entry name" value="LuxR_C_like"/>
    <property type="match status" value="1"/>
</dbReference>
<dbReference type="InterPro" id="IPR000792">
    <property type="entry name" value="Tscrpt_reg_LuxR_C"/>
</dbReference>
<dbReference type="PANTHER" id="PTHR44688:SF16">
    <property type="entry name" value="DNA-BINDING TRANSCRIPTIONAL ACTIVATOR DEVR_DOSR"/>
    <property type="match status" value="1"/>
</dbReference>
<dbReference type="InterPro" id="IPR000014">
    <property type="entry name" value="PAS"/>
</dbReference>